<comment type="catalytic activity">
    <reaction evidence="1">
        <text>[protein]-peptidylproline (omega=180) = [protein]-peptidylproline (omega=0)</text>
        <dbReference type="Rhea" id="RHEA:16237"/>
        <dbReference type="Rhea" id="RHEA-COMP:10747"/>
        <dbReference type="Rhea" id="RHEA-COMP:10748"/>
        <dbReference type="ChEBI" id="CHEBI:83833"/>
        <dbReference type="ChEBI" id="CHEBI:83834"/>
        <dbReference type="EC" id="5.2.1.8"/>
    </reaction>
</comment>
<dbReference type="EC" id="5.2.1.8" evidence="2"/>
<dbReference type="PROSITE" id="PS01096">
    <property type="entry name" value="PPIC_PPIASE_1"/>
    <property type="match status" value="1"/>
</dbReference>
<gene>
    <name evidence="8" type="ordered locus">Daud_0595</name>
</gene>
<evidence type="ECO:0000256" key="4">
    <source>
        <dbReference type="ARBA" id="ARBA00023110"/>
    </source>
</evidence>
<dbReference type="STRING" id="477974.Daud_0595"/>
<accession>B1I271</accession>
<keyword evidence="9" id="KW-1185">Reference proteome</keyword>
<dbReference type="Pfam" id="PF13624">
    <property type="entry name" value="SurA_N_3"/>
    <property type="match status" value="1"/>
</dbReference>
<reference evidence="9" key="1">
    <citation type="submission" date="2007-10" db="EMBL/GenBank/DDBJ databases">
        <title>Complete sequence of chromosome of Desulforudis audaxviator MP104C.</title>
        <authorList>
            <person name="Copeland A."/>
            <person name="Lucas S."/>
            <person name="Lapidus A."/>
            <person name="Barry K."/>
            <person name="Glavina del Rio T."/>
            <person name="Dalin E."/>
            <person name="Tice H."/>
            <person name="Bruce D."/>
            <person name="Pitluck S."/>
            <person name="Lowry S.R."/>
            <person name="Larimer F."/>
            <person name="Land M.L."/>
            <person name="Hauser L."/>
            <person name="Kyrpides N."/>
            <person name="Ivanova N.N."/>
            <person name="Richardson P."/>
        </authorList>
    </citation>
    <scope>NUCLEOTIDE SEQUENCE [LARGE SCALE GENOMIC DNA]</scope>
    <source>
        <strain evidence="9">MP104C</strain>
    </source>
</reference>
<keyword evidence="5 6" id="KW-0413">Isomerase</keyword>
<dbReference type="InterPro" id="IPR023058">
    <property type="entry name" value="PPIase_PpiC_CS"/>
</dbReference>
<dbReference type="InterPro" id="IPR027304">
    <property type="entry name" value="Trigger_fact/SurA_dom_sf"/>
</dbReference>
<evidence type="ECO:0000313" key="8">
    <source>
        <dbReference type="EMBL" id="ACA59129.1"/>
    </source>
</evidence>
<dbReference type="InterPro" id="IPR000297">
    <property type="entry name" value="PPIase_PpiC"/>
</dbReference>
<dbReference type="InterPro" id="IPR050245">
    <property type="entry name" value="PrsA_foldase"/>
</dbReference>
<dbReference type="Gene3D" id="3.10.50.40">
    <property type="match status" value="1"/>
</dbReference>
<dbReference type="SUPFAM" id="SSF109998">
    <property type="entry name" value="Triger factor/SurA peptide-binding domain-like"/>
    <property type="match status" value="1"/>
</dbReference>
<evidence type="ECO:0000259" key="7">
    <source>
        <dbReference type="PROSITE" id="PS50198"/>
    </source>
</evidence>
<dbReference type="InterPro" id="IPR046357">
    <property type="entry name" value="PPIase_dom_sf"/>
</dbReference>
<keyword evidence="3" id="KW-0732">Signal</keyword>
<evidence type="ECO:0000256" key="3">
    <source>
        <dbReference type="ARBA" id="ARBA00022729"/>
    </source>
</evidence>
<dbReference type="KEGG" id="dau:Daud_0595"/>
<keyword evidence="4 6" id="KW-0697">Rotamase</keyword>
<evidence type="ECO:0000313" key="9">
    <source>
        <dbReference type="Proteomes" id="UP000008544"/>
    </source>
</evidence>
<name>B1I271_DESAP</name>
<dbReference type="EMBL" id="CP000860">
    <property type="protein sequence ID" value="ACA59129.1"/>
    <property type="molecule type" value="Genomic_DNA"/>
</dbReference>
<dbReference type="PROSITE" id="PS50198">
    <property type="entry name" value="PPIC_PPIASE_2"/>
    <property type="match status" value="1"/>
</dbReference>
<dbReference type="Proteomes" id="UP000008544">
    <property type="component" value="Chromosome"/>
</dbReference>
<dbReference type="Gene3D" id="1.10.4030.10">
    <property type="entry name" value="Porin chaperone SurA, peptide-binding domain"/>
    <property type="match status" value="1"/>
</dbReference>
<protein>
    <recommendedName>
        <fullName evidence="2">peptidylprolyl isomerase</fullName>
        <ecNumber evidence="2">5.2.1.8</ecNumber>
    </recommendedName>
</protein>
<feature type="domain" description="PpiC" evidence="7">
    <location>
        <begin position="162"/>
        <end position="252"/>
    </location>
</feature>
<sequence>MPKALLPLRRPGLVLVLVIAVLLAGLALGGCGRSGDVETVAVVNGEPISRDELYAEMYAQMGQQTLQELITRKLIIQEGRAQGVEISDADVQTRLDEVIESGFSSREEFQEALKAYGLEQKDLEQQIRVQLIVEGVLGKQIQLDEAEVKEYFEANRKRFGQPESLEARHIVLKTREEAESVRSELVSGADFAVLAREKSVDPLTAGGGGGLGTIRYGELIPAWQKALFGMETGLVNEVLETPSGFHVVEILEKHPAVEPVFADVEAKVRRELTEKEITQLYPAWVDSLWTKAKVEYK</sequence>
<reference evidence="8 9" key="2">
    <citation type="journal article" date="2008" name="Science">
        <title>Environmental genomics reveals a single-species ecosystem deep within Earth.</title>
        <authorList>
            <person name="Chivian D."/>
            <person name="Brodie E.L."/>
            <person name="Alm E.J."/>
            <person name="Culley D.E."/>
            <person name="Dehal P.S."/>
            <person name="Desantis T.Z."/>
            <person name="Gihring T.M."/>
            <person name="Lapidus A."/>
            <person name="Lin L.H."/>
            <person name="Lowry S.R."/>
            <person name="Moser D.P."/>
            <person name="Richardson P.M."/>
            <person name="Southam G."/>
            <person name="Wanger G."/>
            <person name="Pratt L.M."/>
            <person name="Andersen G.L."/>
            <person name="Hazen T.C."/>
            <person name="Brockman F.J."/>
            <person name="Arkin A.P."/>
            <person name="Onstott T.C."/>
        </authorList>
    </citation>
    <scope>NUCLEOTIDE SEQUENCE [LARGE SCALE GENOMIC DNA]</scope>
    <source>
        <strain evidence="8 9">MP104C</strain>
    </source>
</reference>
<organism evidence="8 9">
    <name type="scientific">Desulforudis audaxviator (strain MP104C)</name>
    <dbReference type="NCBI Taxonomy" id="477974"/>
    <lineage>
        <taxon>Bacteria</taxon>
        <taxon>Bacillati</taxon>
        <taxon>Bacillota</taxon>
        <taxon>Clostridia</taxon>
        <taxon>Thermoanaerobacterales</taxon>
        <taxon>Candidatus Desulforudaceae</taxon>
        <taxon>Candidatus Desulforudis</taxon>
    </lineage>
</organism>
<evidence type="ECO:0000256" key="6">
    <source>
        <dbReference type="PROSITE-ProRule" id="PRU00278"/>
    </source>
</evidence>
<dbReference type="PANTHER" id="PTHR47245">
    <property type="entry name" value="PEPTIDYLPROLYL ISOMERASE"/>
    <property type="match status" value="1"/>
</dbReference>
<proteinExistence type="predicted"/>
<dbReference type="OrthoDB" id="14196at2"/>
<dbReference type="GO" id="GO:0003755">
    <property type="term" value="F:peptidyl-prolyl cis-trans isomerase activity"/>
    <property type="evidence" value="ECO:0007669"/>
    <property type="project" value="UniProtKB-KW"/>
</dbReference>
<dbReference type="RefSeq" id="WP_012301717.1">
    <property type="nucleotide sequence ID" value="NC_010424.1"/>
</dbReference>
<dbReference type="PROSITE" id="PS51257">
    <property type="entry name" value="PROKAR_LIPOPROTEIN"/>
    <property type="match status" value="1"/>
</dbReference>
<evidence type="ECO:0000256" key="1">
    <source>
        <dbReference type="ARBA" id="ARBA00000971"/>
    </source>
</evidence>
<dbReference type="SUPFAM" id="SSF54534">
    <property type="entry name" value="FKBP-like"/>
    <property type="match status" value="1"/>
</dbReference>
<evidence type="ECO:0000256" key="5">
    <source>
        <dbReference type="ARBA" id="ARBA00023235"/>
    </source>
</evidence>
<dbReference type="PANTHER" id="PTHR47245:SF1">
    <property type="entry name" value="FOLDASE PROTEIN PRSA"/>
    <property type="match status" value="1"/>
</dbReference>
<dbReference type="Pfam" id="PF13145">
    <property type="entry name" value="Rotamase_2"/>
    <property type="match status" value="1"/>
</dbReference>
<dbReference type="AlphaFoldDB" id="B1I271"/>
<dbReference type="eggNOG" id="COG0760">
    <property type="taxonomic scope" value="Bacteria"/>
</dbReference>
<evidence type="ECO:0000256" key="2">
    <source>
        <dbReference type="ARBA" id="ARBA00013194"/>
    </source>
</evidence>
<dbReference type="HOGENOM" id="CLU_034646_1_3_9"/>